<evidence type="ECO:0000313" key="2">
    <source>
        <dbReference type="Proteomes" id="UP001595279"/>
    </source>
</evidence>
<organism evidence="1 2">
    <name type="scientific">Virgibacillus xinjiangensis</name>
    <dbReference type="NCBI Taxonomy" id="393090"/>
    <lineage>
        <taxon>Bacteria</taxon>
        <taxon>Bacillati</taxon>
        <taxon>Bacillota</taxon>
        <taxon>Bacilli</taxon>
        <taxon>Bacillales</taxon>
        <taxon>Bacillaceae</taxon>
        <taxon>Virgibacillus</taxon>
    </lineage>
</organism>
<sequence>MGNSVEWKLCGDIGRRRAVIGRCDALSAGEFIYRQVHGDIRWRIHLSLGAPNYRQENSFIARCSALSAGEFTYR</sequence>
<protein>
    <submittedName>
        <fullName evidence="1">Uncharacterized protein</fullName>
    </submittedName>
</protein>
<dbReference type="Proteomes" id="UP001595279">
    <property type="component" value="Unassembled WGS sequence"/>
</dbReference>
<gene>
    <name evidence="1" type="ORF">ACFOGI_14595</name>
</gene>
<evidence type="ECO:0000313" key="1">
    <source>
        <dbReference type="EMBL" id="MFC3041474.1"/>
    </source>
</evidence>
<keyword evidence="2" id="KW-1185">Reference proteome</keyword>
<name>A0ABV7CZ79_9BACI</name>
<dbReference type="EMBL" id="JBHRSA010000053">
    <property type="protein sequence ID" value="MFC3041474.1"/>
    <property type="molecule type" value="Genomic_DNA"/>
</dbReference>
<accession>A0ABV7CZ79</accession>
<comment type="caution">
    <text evidence="1">The sequence shown here is derived from an EMBL/GenBank/DDBJ whole genome shotgun (WGS) entry which is preliminary data.</text>
</comment>
<proteinExistence type="predicted"/>
<reference evidence="2" key="1">
    <citation type="journal article" date="2019" name="Int. J. Syst. Evol. Microbiol.">
        <title>The Global Catalogue of Microorganisms (GCM) 10K type strain sequencing project: providing services to taxonomists for standard genome sequencing and annotation.</title>
        <authorList>
            <consortium name="The Broad Institute Genomics Platform"/>
            <consortium name="The Broad Institute Genome Sequencing Center for Infectious Disease"/>
            <person name="Wu L."/>
            <person name="Ma J."/>
        </authorList>
    </citation>
    <scope>NUCLEOTIDE SEQUENCE [LARGE SCALE GENOMIC DNA]</scope>
    <source>
        <strain evidence="2">KCTC 13128</strain>
    </source>
</reference>
<dbReference type="RefSeq" id="WP_390274093.1">
    <property type="nucleotide sequence ID" value="NZ_JBHRSA010000053.1"/>
</dbReference>